<reference evidence="5 6" key="1">
    <citation type="journal article" date="2021" name="Nat. Plants">
        <title>The Taxus genome provides insights into paclitaxel biosynthesis.</title>
        <authorList>
            <person name="Xiong X."/>
            <person name="Gou J."/>
            <person name="Liao Q."/>
            <person name="Li Y."/>
            <person name="Zhou Q."/>
            <person name="Bi G."/>
            <person name="Li C."/>
            <person name="Du R."/>
            <person name="Wang X."/>
            <person name="Sun T."/>
            <person name="Guo L."/>
            <person name="Liang H."/>
            <person name="Lu P."/>
            <person name="Wu Y."/>
            <person name="Zhang Z."/>
            <person name="Ro D.K."/>
            <person name="Shang Y."/>
            <person name="Huang S."/>
            <person name="Yan J."/>
        </authorList>
    </citation>
    <scope>NUCLEOTIDE SEQUENCE [LARGE SCALE GENOMIC DNA]</scope>
    <source>
        <strain evidence="5">Ta-2019</strain>
    </source>
</reference>
<dbReference type="InterPro" id="IPR011009">
    <property type="entry name" value="Kinase-like_dom_sf"/>
</dbReference>
<evidence type="ECO:0000313" key="5">
    <source>
        <dbReference type="EMBL" id="KAH9302282.1"/>
    </source>
</evidence>
<dbReference type="GO" id="GO:0004674">
    <property type="term" value="F:protein serine/threonine kinase activity"/>
    <property type="evidence" value="ECO:0007669"/>
    <property type="project" value="UniProtKB-KW"/>
</dbReference>
<protein>
    <recommendedName>
        <fullName evidence="4">Protein kinase domain-containing protein</fullName>
    </recommendedName>
</protein>
<keyword evidence="2" id="KW-0808">Transferase</keyword>
<dbReference type="InterPro" id="IPR001245">
    <property type="entry name" value="Ser-Thr/Tyr_kinase_cat_dom"/>
</dbReference>
<evidence type="ECO:0000256" key="3">
    <source>
        <dbReference type="ARBA" id="ARBA00022777"/>
    </source>
</evidence>
<dbReference type="Gene3D" id="3.30.200.20">
    <property type="entry name" value="Phosphorylase Kinase, domain 1"/>
    <property type="match status" value="1"/>
</dbReference>
<dbReference type="InterPro" id="IPR000719">
    <property type="entry name" value="Prot_kinase_dom"/>
</dbReference>
<dbReference type="OMA" id="YCADIQH"/>
<keyword evidence="3" id="KW-0418">Kinase</keyword>
<sequence>GITRDGREIAVKKLSAISTQGKREFMNEVKLVANIQHRNLVKLVGCCGERGERLLVYEYLPNKGLNAFLF</sequence>
<dbReference type="Proteomes" id="UP000824469">
    <property type="component" value="Unassembled WGS sequence"/>
</dbReference>
<dbReference type="PANTHER" id="PTHR27002">
    <property type="entry name" value="RECEPTOR-LIKE SERINE/THREONINE-PROTEIN KINASE SD1-8"/>
    <property type="match status" value="1"/>
</dbReference>
<dbReference type="PROSITE" id="PS50011">
    <property type="entry name" value="PROTEIN_KINASE_DOM"/>
    <property type="match status" value="1"/>
</dbReference>
<keyword evidence="1" id="KW-0723">Serine/threonine-protein kinase</keyword>
<feature type="domain" description="Protein kinase" evidence="4">
    <location>
        <begin position="1"/>
        <end position="70"/>
    </location>
</feature>
<accession>A0AA38CM21</accession>
<name>A0AA38CM21_TAXCH</name>
<dbReference type="EMBL" id="JAHRHJ020000009">
    <property type="protein sequence ID" value="KAH9302282.1"/>
    <property type="molecule type" value="Genomic_DNA"/>
</dbReference>
<organism evidence="5 6">
    <name type="scientific">Taxus chinensis</name>
    <name type="common">Chinese yew</name>
    <name type="synonym">Taxus wallichiana var. chinensis</name>
    <dbReference type="NCBI Taxonomy" id="29808"/>
    <lineage>
        <taxon>Eukaryota</taxon>
        <taxon>Viridiplantae</taxon>
        <taxon>Streptophyta</taxon>
        <taxon>Embryophyta</taxon>
        <taxon>Tracheophyta</taxon>
        <taxon>Spermatophyta</taxon>
        <taxon>Pinopsida</taxon>
        <taxon>Pinidae</taxon>
        <taxon>Conifers II</taxon>
        <taxon>Cupressales</taxon>
        <taxon>Taxaceae</taxon>
        <taxon>Taxus</taxon>
    </lineage>
</organism>
<dbReference type="GO" id="GO:0005886">
    <property type="term" value="C:plasma membrane"/>
    <property type="evidence" value="ECO:0007669"/>
    <property type="project" value="TreeGrafter"/>
</dbReference>
<proteinExistence type="predicted"/>
<dbReference type="AlphaFoldDB" id="A0AA38CM21"/>
<gene>
    <name evidence="5" type="ORF">KI387_013865</name>
</gene>
<dbReference type="GO" id="GO:0005524">
    <property type="term" value="F:ATP binding"/>
    <property type="evidence" value="ECO:0007669"/>
    <property type="project" value="UniProtKB-KW"/>
</dbReference>
<evidence type="ECO:0000313" key="6">
    <source>
        <dbReference type="Proteomes" id="UP000824469"/>
    </source>
</evidence>
<dbReference type="SUPFAM" id="SSF56112">
    <property type="entry name" value="Protein kinase-like (PK-like)"/>
    <property type="match status" value="1"/>
</dbReference>
<keyword evidence="6" id="KW-1185">Reference proteome</keyword>
<feature type="non-terminal residue" evidence="5">
    <location>
        <position position="70"/>
    </location>
</feature>
<feature type="non-terminal residue" evidence="5">
    <location>
        <position position="1"/>
    </location>
</feature>
<evidence type="ECO:0000259" key="4">
    <source>
        <dbReference type="PROSITE" id="PS50011"/>
    </source>
</evidence>
<dbReference type="Pfam" id="PF07714">
    <property type="entry name" value="PK_Tyr_Ser-Thr"/>
    <property type="match status" value="1"/>
</dbReference>
<evidence type="ECO:0000256" key="1">
    <source>
        <dbReference type="ARBA" id="ARBA00022527"/>
    </source>
</evidence>
<evidence type="ECO:0000256" key="2">
    <source>
        <dbReference type="ARBA" id="ARBA00022679"/>
    </source>
</evidence>
<comment type="caution">
    <text evidence="5">The sequence shown here is derived from an EMBL/GenBank/DDBJ whole genome shotgun (WGS) entry which is preliminary data.</text>
</comment>